<feature type="transmembrane region" description="Helical" evidence="1">
    <location>
        <begin position="92"/>
        <end position="113"/>
    </location>
</feature>
<evidence type="ECO:0000313" key="2">
    <source>
        <dbReference type="EMBL" id="ANW97992.1"/>
    </source>
</evidence>
<keyword evidence="1" id="KW-1133">Transmembrane helix</keyword>
<dbReference type="OrthoDB" id="1640349at2"/>
<accession>A0A1B1YB57</accession>
<dbReference type="AlphaFoldDB" id="A0A1B1YB57"/>
<gene>
    <name evidence="2" type="ORF">CSTERTH_02515</name>
</gene>
<reference evidence="2 3" key="1">
    <citation type="submission" date="2016-02" db="EMBL/GenBank/DDBJ databases">
        <title>Comparison of Clostridium stercorarium subspecies using comparative genomics and transcriptomics.</title>
        <authorList>
            <person name="Schellenberg J."/>
            <person name="Thallinger G."/>
            <person name="Levin D.B."/>
            <person name="Zhang X."/>
            <person name="Alvare G."/>
            <person name="Fristensky B."/>
            <person name="Sparling R."/>
        </authorList>
    </citation>
    <scope>NUCLEOTIDE SEQUENCE [LARGE SCALE GENOMIC DNA]</scope>
    <source>
        <strain evidence="2 3">DSM 2910</strain>
    </source>
</reference>
<dbReference type="PIRSF" id="PIRSF029895">
    <property type="entry name" value="SpoIV"/>
    <property type="match status" value="1"/>
</dbReference>
<dbReference type="InterPro" id="IPR010690">
    <property type="entry name" value="YqfD"/>
</dbReference>
<protein>
    <submittedName>
        <fullName evidence="2">Stage IV sporulation protein</fullName>
    </submittedName>
</protein>
<dbReference type="RefSeq" id="WP_054632622.1">
    <property type="nucleotide sequence ID" value="NZ_CP014672.1"/>
</dbReference>
<keyword evidence="1" id="KW-0812">Transmembrane</keyword>
<organism evidence="2 3">
    <name type="scientific">Thermoclostridium stercorarium subsp. thermolacticum DSM 2910</name>
    <dbReference type="NCBI Taxonomy" id="1121336"/>
    <lineage>
        <taxon>Bacteria</taxon>
        <taxon>Bacillati</taxon>
        <taxon>Bacillota</taxon>
        <taxon>Clostridia</taxon>
        <taxon>Eubacteriales</taxon>
        <taxon>Oscillospiraceae</taxon>
        <taxon>Thermoclostridium</taxon>
    </lineage>
</organism>
<sequence>MFLIRLWHYLKGYVIIIVSGLSVEKFINICTRRQILLWDIERLSPTEVIMKMSIRGFKNARSAARKSRCRVRIKAKKGLPYIIWRYKKRKGFVAGLIVFAVLIYLMTSIIWSVEITGNYNLSRETLMQQLNEMGIFRGATKRSINPKHVADKLMLNNRGLAWVGVEIKGTKLIISVREGIEPPRVVPMDQPCNVVAERDGIVISVRAKNGLEKVKEGDTVKKGQVLISGVMESKNPEAGTRYVHAMGEVLARTWYEVKVDVPDKKINRIRTGHEWNKYSMYFLDFKIRLPSGNNPFELYEKDIVDKAPVIMNHFKFPLGLIIEKHYELKEEEEFLDKEEARRLAEKTAMDKVSEILPADAEIVDRQMEIFTSDGKEYLLVTVECTENIAMQQEIGGN</sequence>
<evidence type="ECO:0000256" key="1">
    <source>
        <dbReference type="SAM" id="Phobius"/>
    </source>
</evidence>
<name>A0A1B1YB57_THEST</name>
<dbReference type="Pfam" id="PF06898">
    <property type="entry name" value="YqfD"/>
    <property type="match status" value="1"/>
</dbReference>
<keyword evidence="1" id="KW-0472">Membrane</keyword>
<proteinExistence type="predicted"/>
<dbReference type="NCBIfam" id="TIGR02876">
    <property type="entry name" value="spore_yqfD"/>
    <property type="match status" value="1"/>
</dbReference>
<dbReference type="EMBL" id="CP014672">
    <property type="protein sequence ID" value="ANW97992.1"/>
    <property type="molecule type" value="Genomic_DNA"/>
</dbReference>
<feature type="transmembrane region" description="Helical" evidence="1">
    <location>
        <begin position="6"/>
        <end position="23"/>
    </location>
</feature>
<dbReference type="Proteomes" id="UP000092971">
    <property type="component" value="Chromosome"/>
</dbReference>
<evidence type="ECO:0000313" key="3">
    <source>
        <dbReference type="Proteomes" id="UP000092971"/>
    </source>
</evidence>